<dbReference type="PANTHER" id="PTHR46558">
    <property type="entry name" value="TRACRIPTIONAL REGULATORY PROTEIN-RELATED-RELATED"/>
    <property type="match status" value="1"/>
</dbReference>
<evidence type="ECO:0000313" key="4">
    <source>
        <dbReference type="EMBL" id="HIZ72733.1"/>
    </source>
</evidence>
<reference evidence="4" key="1">
    <citation type="journal article" date="2021" name="PeerJ">
        <title>Extensive microbial diversity within the chicken gut microbiome revealed by metagenomics and culture.</title>
        <authorList>
            <person name="Gilroy R."/>
            <person name="Ravi A."/>
            <person name="Getino M."/>
            <person name="Pursley I."/>
            <person name="Horton D.L."/>
            <person name="Alikhan N.F."/>
            <person name="Baker D."/>
            <person name="Gharbi K."/>
            <person name="Hall N."/>
            <person name="Watson M."/>
            <person name="Adriaenssens E.M."/>
            <person name="Foster-Nyarko E."/>
            <person name="Jarju S."/>
            <person name="Secka A."/>
            <person name="Antonio M."/>
            <person name="Oren A."/>
            <person name="Chaudhuri R.R."/>
            <person name="La Ragione R."/>
            <person name="Hildebrand F."/>
            <person name="Pallen M.J."/>
        </authorList>
    </citation>
    <scope>NUCLEOTIDE SEQUENCE</scope>
    <source>
        <strain evidence="4">ChiW7-2402</strain>
    </source>
</reference>
<feature type="transmembrane region" description="Helical" evidence="2">
    <location>
        <begin position="164"/>
        <end position="187"/>
    </location>
</feature>
<evidence type="ECO:0000313" key="5">
    <source>
        <dbReference type="Proteomes" id="UP000824102"/>
    </source>
</evidence>
<evidence type="ECO:0000259" key="3">
    <source>
        <dbReference type="PROSITE" id="PS50943"/>
    </source>
</evidence>
<dbReference type="Gene3D" id="1.10.260.40">
    <property type="entry name" value="lambda repressor-like DNA-binding domains"/>
    <property type="match status" value="1"/>
</dbReference>
<evidence type="ECO:0000256" key="2">
    <source>
        <dbReference type="SAM" id="Phobius"/>
    </source>
</evidence>
<dbReference type="SUPFAM" id="SSF47413">
    <property type="entry name" value="lambda repressor-like DNA-binding domains"/>
    <property type="match status" value="1"/>
</dbReference>
<dbReference type="InterPro" id="IPR010982">
    <property type="entry name" value="Lambda_DNA-bd_dom_sf"/>
</dbReference>
<dbReference type="PROSITE" id="PS50943">
    <property type="entry name" value="HTH_CROC1"/>
    <property type="match status" value="1"/>
</dbReference>
<gene>
    <name evidence="4" type="ORF">H9964_04050</name>
</gene>
<keyword evidence="2" id="KW-0472">Membrane</keyword>
<feature type="transmembrane region" description="Helical" evidence="2">
    <location>
        <begin position="207"/>
        <end position="230"/>
    </location>
</feature>
<accession>A0A9D2G3X3</accession>
<dbReference type="PANTHER" id="PTHR46558:SF11">
    <property type="entry name" value="HTH-TYPE TRANSCRIPTIONAL REGULATOR XRE"/>
    <property type="match status" value="1"/>
</dbReference>
<feature type="transmembrane region" description="Helical" evidence="2">
    <location>
        <begin position="129"/>
        <end position="152"/>
    </location>
</feature>
<proteinExistence type="predicted"/>
<dbReference type="Proteomes" id="UP000824102">
    <property type="component" value="Unassembled WGS sequence"/>
</dbReference>
<dbReference type="SMART" id="SM00530">
    <property type="entry name" value="HTH_XRE"/>
    <property type="match status" value="1"/>
</dbReference>
<protein>
    <submittedName>
        <fullName evidence="4">Helix-turn-helix domain-containing protein</fullName>
    </submittedName>
</protein>
<organism evidence="4 5">
    <name type="scientific">Candidatus Gallimonas intestinavium</name>
    <dbReference type="NCBI Taxonomy" id="2838603"/>
    <lineage>
        <taxon>Bacteria</taxon>
        <taxon>Bacillati</taxon>
        <taxon>Bacillota</taxon>
        <taxon>Clostridia</taxon>
        <taxon>Candidatus Gallimonas</taxon>
    </lineage>
</organism>
<feature type="domain" description="HTH cro/C1-type" evidence="3">
    <location>
        <begin position="10"/>
        <end position="64"/>
    </location>
</feature>
<feature type="transmembrane region" description="Helical" evidence="2">
    <location>
        <begin position="449"/>
        <end position="472"/>
    </location>
</feature>
<dbReference type="CDD" id="cd00093">
    <property type="entry name" value="HTH_XRE"/>
    <property type="match status" value="1"/>
</dbReference>
<keyword evidence="1" id="KW-0238">DNA-binding</keyword>
<name>A0A9D2G3X3_9FIRM</name>
<feature type="transmembrane region" description="Helical" evidence="2">
    <location>
        <begin position="266"/>
        <end position="289"/>
    </location>
</feature>
<comment type="caution">
    <text evidence="4">The sequence shown here is derived from an EMBL/GenBank/DDBJ whole genome shotgun (WGS) entry which is preliminary data.</text>
</comment>
<keyword evidence="2" id="KW-1133">Transmembrane helix</keyword>
<evidence type="ECO:0000256" key="1">
    <source>
        <dbReference type="ARBA" id="ARBA00023125"/>
    </source>
</evidence>
<dbReference type="InterPro" id="IPR001387">
    <property type="entry name" value="Cro/C1-type_HTH"/>
</dbReference>
<feature type="transmembrane region" description="Helical" evidence="2">
    <location>
        <begin position="97"/>
        <end position="123"/>
    </location>
</feature>
<dbReference type="EMBL" id="DXBB01000059">
    <property type="protein sequence ID" value="HIZ72733.1"/>
    <property type="molecule type" value="Genomic_DNA"/>
</dbReference>
<dbReference type="AlphaFoldDB" id="A0A9D2G3X3"/>
<reference evidence="4" key="2">
    <citation type="submission" date="2021-04" db="EMBL/GenBank/DDBJ databases">
        <authorList>
            <person name="Gilroy R."/>
        </authorList>
    </citation>
    <scope>NUCLEOTIDE SEQUENCE</scope>
    <source>
        <strain evidence="4">ChiW7-2402</strain>
    </source>
</reference>
<dbReference type="Pfam" id="PF01381">
    <property type="entry name" value="HTH_3"/>
    <property type="match status" value="1"/>
</dbReference>
<sequence length="482" mass="53405">MENNRMGEFLAALRKSKGYTQQEVADTLGVSNKTVSSWETGASCPDISMLPVLAELYGVTCDELIRGKRLNTEEDPPSPVRREKAMKHLLQKQKNNLFTVCWIAGGLAGLAFLLTSTVGYAALKSLLAFFLGLIFHAASVITAIICIGRIRFHVGDPWESEPALRFFLSLNRAMFWIAFGNAAVFGFDLPHCFIPAGAGLRFEGENLLIQLLFALGAAVLAFLIGCPILFHLRKKLLQSAAEQGSPELLGSIATLSRKTALSSWRINRLSLVVLLPFFVFAAVCGALLVTASKVEVNSYIFITETMPADSLVGSEPTQDGPFSAEENNEYTLVSEEKPASDDETGKYKVVYLFPDFPEEWREYYLTEETDDGTLVTIWKYRITATETGKIFEFYALDYEWQGGLSSGTIIYYGFNEQSQQDVYTATLIFGPTIPQQHEVNSQEAELKTFLGLAAGFGALALLSFAVTIPLYIRQERKFKKTL</sequence>
<keyword evidence="2" id="KW-0812">Transmembrane</keyword>
<dbReference type="GO" id="GO:0003677">
    <property type="term" value="F:DNA binding"/>
    <property type="evidence" value="ECO:0007669"/>
    <property type="project" value="UniProtKB-KW"/>
</dbReference>